<dbReference type="CDD" id="cd05233">
    <property type="entry name" value="SDR_c"/>
    <property type="match status" value="1"/>
</dbReference>
<evidence type="ECO:0000256" key="2">
    <source>
        <dbReference type="ARBA" id="ARBA00023002"/>
    </source>
</evidence>
<evidence type="ECO:0000313" key="5">
    <source>
        <dbReference type="Proteomes" id="UP000756346"/>
    </source>
</evidence>
<keyword evidence="5" id="KW-1185">Reference proteome</keyword>
<organism evidence="4 5">
    <name type="scientific">Microdochium trichocladiopsis</name>
    <dbReference type="NCBI Taxonomy" id="1682393"/>
    <lineage>
        <taxon>Eukaryota</taxon>
        <taxon>Fungi</taxon>
        <taxon>Dikarya</taxon>
        <taxon>Ascomycota</taxon>
        <taxon>Pezizomycotina</taxon>
        <taxon>Sordariomycetes</taxon>
        <taxon>Xylariomycetidae</taxon>
        <taxon>Xylariales</taxon>
        <taxon>Microdochiaceae</taxon>
        <taxon>Microdochium</taxon>
    </lineage>
</organism>
<dbReference type="PANTHER" id="PTHR42901:SF1">
    <property type="entry name" value="ALCOHOL DEHYDROGENASE"/>
    <property type="match status" value="1"/>
</dbReference>
<protein>
    <submittedName>
        <fullName evidence="4">Uncharacterized protein</fullName>
    </submittedName>
</protein>
<sequence>MSDLVLPKWTSFTKGWHNGPYETISMHRPELSMAGKNILVTGGGTGIGKATAIAFAQAGAKSVAILGRRLDRLQTSKLAIEQAAIGDTHVLHEIADVAVPEQVEKAFANIVKKVGKIDVLVNNAGAICPPGPVAAAPIGDLSKVLETNVLTTFNAVRAFLSHAGPKPVIINITAVLVHIQPMPLMGLYAAAKAAQTKIVDYIGAENPHVHIVHLHPGMVTTEIGGPNSDVKGQDEAELPAQSAVWLASEEAAFLKGKVVWANWDFEELKTRAHEIKESQLLTIGLEGVPM</sequence>
<dbReference type="RefSeq" id="XP_046012183.1">
    <property type="nucleotide sequence ID" value="XM_046160339.1"/>
</dbReference>
<dbReference type="InterPro" id="IPR002347">
    <property type="entry name" value="SDR_fam"/>
</dbReference>
<evidence type="ECO:0000313" key="4">
    <source>
        <dbReference type="EMBL" id="KAH7029895.1"/>
    </source>
</evidence>
<gene>
    <name evidence="4" type="ORF">B0I36DRAFT_375175</name>
</gene>
<dbReference type="Pfam" id="PF00106">
    <property type="entry name" value="adh_short"/>
    <property type="match status" value="1"/>
</dbReference>
<dbReference type="GeneID" id="70189885"/>
<dbReference type="EMBL" id="JAGTJQ010000006">
    <property type="protein sequence ID" value="KAH7029895.1"/>
    <property type="molecule type" value="Genomic_DNA"/>
</dbReference>
<reference evidence="4" key="1">
    <citation type="journal article" date="2021" name="Nat. Commun.">
        <title>Genetic determinants of endophytism in the Arabidopsis root mycobiome.</title>
        <authorList>
            <person name="Mesny F."/>
            <person name="Miyauchi S."/>
            <person name="Thiergart T."/>
            <person name="Pickel B."/>
            <person name="Atanasova L."/>
            <person name="Karlsson M."/>
            <person name="Huettel B."/>
            <person name="Barry K.W."/>
            <person name="Haridas S."/>
            <person name="Chen C."/>
            <person name="Bauer D."/>
            <person name="Andreopoulos W."/>
            <person name="Pangilinan J."/>
            <person name="LaButti K."/>
            <person name="Riley R."/>
            <person name="Lipzen A."/>
            <person name="Clum A."/>
            <person name="Drula E."/>
            <person name="Henrissat B."/>
            <person name="Kohler A."/>
            <person name="Grigoriev I.V."/>
            <person name="Martin F.M."/>
            <person name="Hacquard S."/>
        </authorList>
    </citation>
    <scope>NUCLEOTIDE SEQUENCE</scope>
    <source>
        <strain evidence="4">MPI-CAGE-CH-0230</strain>
    </source>
</reference>
<dbReference type="AlphaFoldDB" id="A0A9P8Y6C4"/>
<evidence type="ECO:0000256" key="3">
    <source>
        <dbReference type="RuleBase" id="RU000363"/>
    </source>
</evidence>
<dbReference type="GO" id="GO:0016491">
    <property type="term" value="F:oxidoreductase activity"/>
    <property type="evidence" value="ECO:0007669"/>
    <property type="project" value="UniProtKB-KW"/>
</dbReference>
<dbReference type="PANTHER" id="PTHR42901">
    <property type="entry name" value="ALCOHOL DEHYDROGENASE"/>
    <property type="match status" value="1"/>
</dbReference>
<comment type="similarity">
    <text evidence="1 3">Belongs to the short-chain dehydrogenases/reductases (SDR) family.</text>
</comment>
<dbReference type="PRINTS" id="PR00081">
    <property type="entry name" value="GDHRDH"/>
</dbReference>
<evidence type="ECO:0000256" key="1">
    <source>
        <dbReference type="ARBA" id="ARBA00006484"/>
    </source>
</evidence>
<dbReference type="PRINTS" id="PR00080">
    <property type="entry name" value="SDRFAMILY"/>
</dbReference>
<dbReference type="OrthoDB" id="1933717at2759"/>
<accession>A0A9P8Y6C4</accession>
<keyword evidence="2" id="KW-0560">Oxidoreductase</keyword>
<comment type="caution">
    <text evidence="4">The sequence shown here is derived from an EMBL/GenBank/DDBJ whole genome shotgun (WGS) entry which is preliminary data.</text>
</comment>
<proteinExistence type="inferred from homology"/>
<name>A0A9P8Y6C4_9PEZI</name>
<dbReference type="InterPro" id="IPR036291">
    <property type="entry name" value="NAD(P)-bd_dom_sf"/>
</dbReference>
<dbReference type="Gene3D" id="3.40.50.720">
    <property type="entry name" value="NAD(P)-binding Rossmann-like Domain"/>
    <property type="match status" value="1"/>
</dbReference>
<dbReference type="SUPFAM" id="SSF51735">
    <property type="entry name" value="NAD(P)-binding Rossmann-fold domains"/>
    <property type="match status" value="1"/>
</dbReference>
<dbReference type="Proteomes" id="UP000756346">
    <property type="component" value="Unassembled WGS sequence"/>
</dbReference>